<feature type="compositionally biased region" description="Polar residues" evidence="1">
    <location>
        <begin position="20"/>
        <end position="55"/>
    </location>
</feature>
<evidence type="ECO:0000256" key="2">
    <source>
        <dbReference type="SAM" id="Phobius"/>
    </source>
</evidence>
<proteinExistence type="predicted"/>
<feature type="transmembrane region" description="Helical" evidence="2">
    <location>
        <begin position="172"/>
        <end position="197"/>
    </location>
</feature>
<keyword evidence="2" id="KW-0472">Membrane</keyword>
<sequence>MFCVSGKSNLTPACGHSHNRSNQPASQPANQSTSQPANQPANQPTSQPASQPTHQRASRRPAKLRSNSSVLIEPTVQPTSGLLVPARHHQLAQAEQIGKQIFTLVPFAYVEQLAIAGGASQRRDRFRASSMLLLLLVVVVMPCFTANSPVLARRSPAPAACRSSGPSGGYGGMFRLIGFICGRGPVIVVGSSCIAVVSRLLEQRFSEQSNGGTQHLNADCTLLQ</sequence>
<feature type="region of interest" description="Disordered" evidence="1">
    <location>
        <begin position="1"/>
        <end position="71"/>
    </location>
</feature>
<dbReference type="Proteomes" id="UP000075902">
    <property type="component" value="Unassembled WGS sequence"/>
</dbReference>
<evidence type="ECO:0000313" key="3">
    <source>
        <dbReference type="EnsemblMetazoa" id="AMEC022078-PA"/>
    </source>
</evidence>
<keyword evidence="2" id="KW-1133">Transmembrane helix</keyword>
<reference evidence="3" key="2">
    <citation type="submission" date="2020-05" db="UniProtKB">
        <authorList>
            <consortium name="EnsemblMetazoa"/>
        </authorList>
    </citation>
    <scope>IDENTIFICATION</scope>
    <source>
        <strain evidence="3">CM1001059</strain>
    </source>
</reference>
<dbReference type="VEuPathDB" id="VectorBase:AMEC022078"/>
<reference evidence="4" key="1">
    <citation type="submission" date="2014-01" db="EMBL/GenBank/DDBJ databases">
        <title>The Genome Sequence of Anopheles melas CM1001059_A (V2).</title>
        <authorList>
            <consortium name="The Broad Institute Genomics Platform"/>
            <person name="Neafsey D.E."/>
            <person name="Besansky N."/>
            <person name="Howell P."/>
            <person name="Walton C."/>
            <person name="Young S.K."/>
            <person name="Zeng Q."/>
            <person name="Gargeya S."/>
            <person name="Fitzgerald M."/>
            <person name="Haas B."/>
            <person name="Abouelleil A."/>
            <person name="Allen A.W."/>
            <person name="Alvarado L."/>
            <person name="Arachchi H.M."/>
            <person name="Berlin A.M."/>
            <person name="Chapman S.B."/>
            <person name="Gainer-Dewar J."/>
            <person name="Goldberg J."/>
            <person name="Griggs A."/>
            <person name="Gujja S."/>
            <person name="Hansen M."/>
            <person name="Howarth C."/>
            <person name="Imamovic A."/>
            <person name="Ireland A."/>
            <person name="Larimer J."/>
            <person name="McCowan C."/>
            <person name="Murphy C."/>
            <person name="Pearson M."/>
            <person name="Poon T.W."/>
            <person name="Priest M."/>
            <person name="Roberts A."/>
            <person name="Saif S."/>
            <person name="Shea T."/>
            <person name="Sisk P."/>
            <person name="Sykes S."/>
            <person name="Wortman J."/>
            <person name="Nusbaum C."/>
            <person name="Birren B."/>
        </authorList>
    </citation>
    <scope>NUCLEOTIDE SEQUENCE [LARGE SCALE GENOMIC DNA]</scope>
    <source>
        <strain evidence="4">CM1001059</strain>
    </source>
</reference>
<protein>
    <submittedName>
        <fullName evidence="3">Uncharacterized protein</fullName>
    </submittedName>
</protein>
<dbReference type="EnsemblMetazoa" id="AMEC022078-RA">
    <property type="protein sequence ID" value="AMEC022078-PA"/>
    <property type="gene ID" value="AMEC022078"/>
</dbReference>
<keyword evidence="2" id="KW-0812">Transmembrane</keyword>
<keyword evidence="4" id="KW-1185">Reference proteome</keyword>
<accession>A0A182UKI0</accession>
<organism evidence="3 4">
    <name type="scientific">Anopheles melas</name>
    <dbReference type="NCBI Taxonomy" id="34690"/>
    <lineage>
        <taxon>Eukaryota</taxon>
        <taxon>Metazoa</taxon>
        <taxon>Ecdysozoa</taxon>
        <taxon>Arthropoda</taxon>
        <taxon>Hexapoda</taxon>
        <taxon>Insecta</taxon>
        <taxon>Pterygota</taxon>
        <taxon>Neoptera</taxon>
        <taxon>Endopterygota</taxon>
        <taxon>Diptera</taxon>
        <taxon>Nematocera</taxon>
        <taxon>Culicoidea</taxon>
        <taxon>Culicidae</taxon>
        <taxon>Anophelinae</taxon>
        <taxon>Anopheles</taxon>
    </lineage>
</organism>
<evidence type="ECO:0000256" key="1">
    <source>
        <dbReference type="SAM" id="MobiDB-lite"/>
    </source>
</evidence>
<feature type="transmembrane region" description="Helical" evidence="2">
    <location>
        <begin position="131"/>
        <end position="152"/>
    </location>
</feature>
<name>A0A182UKI0_9DIPT</name>
<evidence type="ECO:0000313" key="4">
    <source>
        <dbReference type="Proteomes" id="UP000075902"/>
    </source>
</evidence>
<dbReference type="AlphaFoldDB" id="A0A182UKI0"/>
<feature type="compositionally biased region" description="Polar residues" evidence="1">
    <location>
        <begin position="1"/>
        <end position="11"/>
    </location>
</feature>